<gene>
    <name evidence="2" type="ORF">DFR47_102329</name>
</gene>
<dbReference type="InterPro" id="IPR029068">
    <property type="entry name" value="Glyas_Bleomycin-R_OHBP_Dase"/>
</dbReference>
<protein>
    <submittedName>
        <fullName evidence="2">Glyoxalase/bleomycin resistance protein/dioxygenase superfamily protein</fullName>
    </submittedName>
</protein>
<evidence type="ECO:0000313" key="2">
    <source>
        <dbReference type="EMBL" id="RBO97544.1"/>
    </source>
</evidence>
<dbReference type="InterPro" id="IPR037523">
    <property type="entry name" value="VOC_core"/>
</dbReference>
<dbReference type="Pfam" id="PF00903">
    <property type="entry name" value="Glyoxalase"/>
    <property type="match status" value="1"/>
</dbReference>
<dbReference type="SUPFAM" id="SSF54593">
    <property type="entry name" value="Glyoxalase/Bleomycin resistance protein/Dihydroxybiphenyl dioxygenase"/>
    <property type="match status" value="1"/>
</dbReference>
<keyword evidence="2" id="KW-0223">Dioxygenase</keyword>
<organism evidence="2 3">
    <name type="scientific">Pseudochrobactrum asaccharolyticum</name>
    <dbReference type="NCBI Taxonomy" id="354351"/>
    <lineage>
        <taxon>Bacteria</taxon>
        <taxon>Pseudomonadati</taxon>
        <taxon>Pseudomonadota</taxon>
        <taxon>Alphaproteobacteria</taxon>
        <taxon>Hyphomicrobiales</taxon>
        <taxon>Brucellaceae</taxon>
        <taxon>Pseudochrobactrum</taxon>
    </lineage>
</organism>
<evidence type="ECO:0000313" key="3">
    <source>
        <dbReference type="Proteomes" id="UP000252893"/>
    </source>
</evidence>
<name>A0A366E7S9_9HYPH</name>
<accession>A0A366E7S9</accession>
<keyword evidence="3" id="KW-1185">Reference proteome</keyword>
<sequence length="151" mass="17097">MFMIIERAFIMQTGQLKPTQILESALYVRDIEEAVQFYRDILGLELALPHNHRNAFFRCGTGILLVFDAKETVKPAPEGALPIPTHGTTGAGHMCFAASREQIAEWKQHFAKHGIEIEREFDWPNGARSLYIRDPSGNSLEFAEPKLWNNG</sequence>
<dbReference type="PANTHER" id="PTHR21366">
    <property type="entry name" value="GLYOXALASE FAMILY PROTEIN"/>
    <property type="match status" value="1"/>
</dbReference>
<dbReference type="EMBL" id="QNRH01000002">
    <property type="protein sequence ID" value="RBO97544.1"/>
    <property type="molecule type" value="Genomic_DNA"/>
</dbReference>
<reference evidence="2 3" key="1">
    <citation type="submission" date="2018-06" db="EMBL/GenBank/DDBJ databases">
        <title>Genomic Encyclopedia of Type Strains, Phase IV (KMG-IV): sequencing the most valuable type-strain genomes for metagenomic binning, comparative biology and taxonomic classification.</title>
        <authorList>
            <person name="Goeker M."/>
        </authorList>
    </citation>
    <scope>NUCLEOTIDE SEQUENCE [LARGE SCALE GENOMIC DNA]</scope>
    <source>
        <strain evidence="2 3">DSM 25619</strain>
    </source>
</reference>
<dbReference type="GO" id="GO:0051213">
    <property type="term" value="F:dioxygenase activity"/>
    <property type="evidence" value="ECO:0007669"/>
    <property type="project" value="UniProtKB-KW"/>
</dbReference>
<dbReference type="PROSITE" id="PS51819">
    <property type="entry name" value="VOC"/>
    <property type="match status" value="1"/>
</dbReference>
<feature type="domain" description="VOC" evidence="1">
    <location>
        <begin position="20"/>
        <end position="145"/>
    </location>
</feature>
<keyword evidence="2" id="KW-0560">Oxidoreductase</keyword>
<comment type="caution">
    <text evidence="2">The sequence shown here is derived from an EMBL/GenBank/DDBJ whole genome shotgun (WGS) entry which is preliminary data.</text>
</comment>
<proteinExistence type="predicted"/>
<dbReference type="InterPro" id="IPR004360">
    <property type="entry name" value="Glyas_Fos-R_dOase_dom"/>
</dbReference>
<dbReference type="Gene3D" id="3.10.180.10">
    <property type="entry name" value="2,3-Dihydroxybiphenyl 1,2-Dioxygenase, domain 1"/>
    <property type="match status" value="1"/>
</dbReference>
<dbReference type="PANTHER" id="PTHR21366:SF22">
    <property type="entry name" value="VOC DOMAIN-CONTAINING PROTEIN"/>
    <property type="match status" value="1"/>
</dbReference>
<evidence type="ECO:0000259" key="1">
    <source>
        <dbReference type="PROSITE" id="PS51819"/>
    </source>
</evidence>
<dbReference type="Proteomes" id="UP000252893">
    <property type="component" value="Unassembled WGS sequence"/>
</dbReference>
<dbReference type="InterPro" id="IPR050383">
    <property type="entry name" value="GlyoxalaseI/FosfomycinResist"/>
</dbReference>
<dbReference type="AlphaFoldDB" id="A0A366E7S9"/>